<feature type="region of interest" description="Disordered" evidence="3">
    <location>
        <begin position="145"/>
        <end position="172"/>
    </location>
</feature>
<accession>A0A8V1AIP3</accession>
<protein>
    <submittedName>
        <fullName evidence="4">Uncharacterized protein</fullName>
    </submittedName>
</protein>
<keyword evidence="2" id="KW-0479">Metal-binding</keyword>
<dbReference type="Proteomes" id="UP000000539">
    <property type="component" value="Chromosome 12"/>
</dbReference>
<reference evidence="4" key="1">
    <citation type="submission" date="2020-11" db="EMBL/GenBank/DDBJ databases">
        <title>Gallus gallus (Chicken) genome, bGalGal1, GRCg7b, maternal haplotype autosomes + Z &amp; W.</title>
        <authorList>
            <person name="Warren W."/>
            <person name="Formenti G."/>
            <person name="Fedrigo O."/>
            <person name="Haase B."/>
            <person name="Mountcastle J."/>
            <person name="Balacco J."/>
            <person name="Tracey A."/>
            <person name="Schneider V."/>
            <person name="Okimoto R."/>
            <person name="Cheng H."/>
            <person name="Hawken R."/>
            <person name="Howe K."/>
            <person name="Jarvis E.D."/>
        </authorList>
    </citation>
    <scope>NUCLEOTIDE SEQUENCE [LARGE SCALE GENOMIC DNA]</scope>
    <source>
        <strain evidence="4">Broiler</strain>
    </source>
</reference>
<dbReference type="Gene3D" id="3.90.850.10">
    <property type="entry name" value="Fumarylacetoacetase-like, C-terminal domain"/>
    <property type="match status" value="1"/>
</dbReference>
<dbReference type="PANTHER" id="PTHR42796">
    <property type="entry name" value="FUMARYLACETOACETATE HYDROLASE DOMAIN-CONTAINING PROTEIN 2A-RELATED"/>
    <property type="match status" value="1"/>
</dbReference>
<dbReference type="AlphaFoldDB" id="A0A8V1AIP3"/>
<evidence type="ECO:0000256" key="1">
    <source>
        <dbReference type="ARBA" id="ARBA00010211"/>
    </source>
</evidence>
<dbReference type="InterPro" id="IPR051121">
    <property type="entry name" value="FAH"/>
</dbReference>
<sequence length="188" mass="20241">HQGAPVLCRVLKSLSASGGNKTAQVEWMQWGSLEDTSYLRRHHAQTRKERKTQGTKVICVGLKYRDRCLEQDVKVPTEPLMVSKFPSAIAGPQPPQEGRPRTRSRHDGAGAMVELRGSVRESGAPLLHVPAAACPVPRGCRAVRGRRRRGTAVGPVRPPSESSLSSGEGTEPSSVIAVGYCWAVRSGG</sequence>
<evidence type="ECO:0000256" key="3">
    <source>
        <dbReference type="SAM" id="MobiDB-lite"/>
    </source>
</evidence>
<dbReference type="SUPFAM" id="SSF56529">
    <property type="entry name" value="FAH"/>
    <property type="match status" value="1"/>
</dbReference>
<evidence type="ECO:0000313" key="4">
    <source>
        <dbReference type="Ensembl" id="ENSGALP00010041588.1"/>
    </source>
</evidence>
<dbReference type="GO" id="GO:0003824">
    <property type="term" value="F:catalytic activity"/>
    <property type="evidence" value="ECO:0007669"/>
    <property type="project" value="InterPro"/>
</dbReference>
<comment type="similarity">
    <text evidence="1">Belongs to the FAH family.</text>
</comment>
<dbReference type="PANTHER" id="PTHR42796:SF4">
    <property type="entry name" value="FUMARYLACETOACETATE HYDROLASE DOMAIN-CONTAINING PROTEIN 2A"/>
    <property type="match status" value="1"/>
</dbReference>
<name>A0A8V1AIP3_CHICK</name>
<dbReference type="InterPro" id="IPR036663">
    <property type="entry name" value="Fumarylacetoacetase_C_sf"/>
</dbReference>
<feature type="compositionally biased region" description="Low complexity" evidence="3">
    <location>
        <begin position="151"/>
        <end position="172"/>
    </location>
</feature>
<dbReference type="Ensembl" id="ENSGALT00010067845.1">
    <property type="protein sequence ID" value="ENSGALP00010041588.1"/>
    <property type="gene ID" value="ENSGALG00010027990.1"/>
</dbReference>
<dbReference type="GO" id="GO:0046872">
    <property type="term" value="F:metal ion binding"/>
    <property type="evidence" value="ECO:0007669"/>
    <property type="project" value="UniProtKB-KW"/>
</dbReference>
<feature type="region of interest" description="Disordered" evidence="3">
    <location>
        <begin position="85"/>
        <end position="105"/>
    </location>
</feature>
<organism evidence="4 5">
    <name type="scientific">Gallus gallus</name>
    <name type="common">Chicken</name>
    <dbReference type="NCBI Taxonomy" id="9031"/>
    <lineage>
        <taxon>Eukaryota</taxon>
        <taxon>Metazoa</taxon>
        <taxon>Chordata</taxon>
        <taxon>Craniata</taxon>
        <taxon>Vertebrata</taxon>
        <taxon>Euteleostomi</taxon>
        <taxon>Archelosauria</taxon>
        <taxon>Archosauria</taxon>
        <taxon>Dinosauria</taxon>
        <taxon>Saurischia</taxon>
        <taxon>Theropoda</taxon>
        <taxon>Coelurosauria</taxon>
        <taxon>Aves</taxon>
        <taxon>Neognathae</taxon>
        <taxon>Galloanserae</taxon>
        <taxon>Galliformes</taxon>
        <taxon>Phasianidae</taxon>
        <taxon>Phasianinae</taxon>
        <taxon>Gallus</taxon>
    </lineage>
</organism>
<proteinExistence type="inferred from homology"/>
<reference evidence="4" key="2">
    <citation type="submission" date="2025-08" db="UniProtKB">
        <authorList>
            <consortium name="Ensembl"/>
        </authorList>
    </citation>
    <scope>IDENTIFICATION</scope>
    <source>
        <strain evidence="4">broiler</strain>
    </source>
</reference>
<reference evidence="4" key="3">
    <citation type="submission" date="2025-09" db="UniProtKB">
        <authorList>
            <consortium name="Ensembl"/>
        </authorList>
    </citation>
    <scope>IDENTIFICATION</scope>
    <source>
        <strain evidence="4">broiler</strain>
    </source>
</reference>
<evidence type="ECO:0000256" key="2">
    <source>
        <dbReference type="ARBA" id="ARBA00022723"/>
    </source>
</evidence>
<keyword evidence="5" id="KW-1185">Reference proteome</keyword>
<evidence type="ECO:0000313" key="5">
    <source>
        <dbReference type="Proteomes" id="UP000000539"/>
    </source>
</evidence>